<dbReference type="GO" id="GO:0090694">
    <property type="term" value="C:Scc2-Scc4 cohesin loading complex"/>
    <property type="evidence" value="ECO:0007669"/>
    <property type="project" value="TreeGrafter"/>
</dbReference>
<evidence type="ECO:0000256" key="6">
    <source>
        <dbReference type="RuleBase" id="RU364107"/>
    </source>
</evidence>
<dbReference type="GO" id="GO:0003682">
    <property type="term" value="F:chromatin binding"/>
    <property type="evidence" value="ECO:0007669"/>
    <property type="project" value="TreeGrafter"/>
</dbReference>
<dbReference type="PANTHER" id="PTHR21704:SF18">
    <property type="entry name" value="NIPPED-B-LIKE PROTEIN"/>
    <property type="match status" value="1"/>
</dbReference>
<evidence type="ECO:0000256" key="4">
    <source>
        <dbReference type="ARBA" id="ARBA00023242"/>
    </source>
</evidence>
<reference evidence="8 9" key="1">
    <citation type="journal article" date="2011" name="Proc. Natl. Acad. Sci. U.S.A.">
        <title>Evolutionary erosion of yeast sex chromosomes by mating-type switching accidents.</title>
        <authorList>
            <person name="Gordon J.L."/>
            <person name="Armisen D."/>
            <person name="Proux-Wera E."/>
            <person name="Oheigeartaigh S.S."/>
            <person name="Byrne K.P."/>
            <person name="Wolfe K.H."/>
        </authorList>
    </citation>
    <scope>NUCLEOTIDE SEQUENCE [LARGE SCALE GENOMIC DNA]</scope>
    <source>
        <strain evidence="9">ATCC 76901 / BCRC 22586 / CBS 4309 / NBRC 1992 / NRRL Y-12630</strain>
    </source>
</reference>
<dbReference type="GO" id="GO:0070550">
    <property type="term" value="P:rDNA chromatin condensation"/>
    <property type="evidence" value="ECO:0007669"/>
    <property type="project" value="EnsemblFungi"/>
</dbReference>
<dbReference type="FunCoup" id="G0VBR9">
    <property type="interactions" value="294"/>
</dbReference>
<dbReference type="Pfam" id="PF12765">
    <property type="entry name" value="Cohesin_HEAT"/>
    <property type="match status" value="1"/>
</dbReference>
<protein>
    <recommendedName>
        <fullName evidence="6">Sister chromatid cohesion protein</fullName>
    </recommendedName>
</protein>
<evidence type="ECO:0000256" key="2">
    <source>
        <dbReference type="ARBA" id="ARBA00009252"/>
    </source>
</evidence>
<dbReference type="GO" id="GO:0140588">
    <property type="term" value="P:chromatin looping"/>
    <property type="evidence" value="ECO:0007669"/>
    <property type="project" value="InterPro"/>
</dbReference>
<keyword evidence="4 6" id="KW-0539">Nucleus</keyword>
<comment type="similarity">
    <text evidence="2 6">Belongs to the SCC2/Nipped-B family.</text>
</comment>
<keyword evidence="9" id="KW-1185">Reference proteome</keyword>
<dbReference type="GO" id="GO:0071168">
    <property type="term" value="P:protein localization to chromatin"/>
    <property type="evidence" value="ECO:0007669"/>
    <property type="project" value="EnsemblFungi"/>
</dbReference>
<dbReference type="GO" id="GO:0061775">
    <property type="term" value="F:cohesin loader activity"/>
    <property type="evidence" value="ECO:0007669"/>
    <property type="project" value="InterPro"/>
</dbReference>
<reference key="2">
    <citation type="submission" date="2011-08" db="EMBL/GenBank/DDBJ databases">
        <title>Genome sequence of Naumovozyma castellii.</title>
        <authorList>
            <person name="Gordon J.L."/>
            <person name="Armisen D."/>
            <person name="Proux-Wera E."/>
            <person name="OhEigeartaigh S.S."/>
            <person name="Byrne K.P."/>
            <person name="Wolfe K.H."/>
        </authorList>
    </citation>
    <scope>NUCLEOTIDE SEQUENCE</scope>
    <source>
        <strain>Type strain:CBS 4309</strain>
    </source>
</reference>
<dbReference type="InterPro" id="IPR033031">
    <property type="entry name" value="Scc2/Nipped-B"/>
</dbReference>
<dbReference type="GO" id="GO:0034087">
    <property type="term" value="P:establishment of mitotic sister chromatid cohesion"/>
    <property type="evidence" value="ECO:0007669"/>
    <property type="project" value="EnsemblFungi"/>
</dbReference>
<dbReference type="PANTHER" id="PTHR21704">
    <property type="entry name" value="NIPPED-B-LIKE PROTEIN DELANGIN SCC2-RELATED"/>
    <property type="match status" value="1"/>
</dbReference>
<evidence type="ECO:0000313" key="8">
    <source>
        <dbReference type="EMBL" id="CCC68395.1"/>
    </source>
</evidence>
<dbReference type="GO" id="GO:0000785">
    <property type="term" value="C:chromatin"/>
    <property type="evidence" value="ECO:0007669"/>
    <property type="project" value="EnsemblFungi"/>
</dbReference>
<dbReference type="HOGENOM" id="CLU_259053_0_0_1"/>
<dbReference type="InterPro" id="IPR026003">
    <property type="entry name" value="Cohesin_HEAT"/>
</dbReference>
<dbReference type="CDD" id="cd23958">
    <property type="entry name" value="SCC2"/>
    <property type="match status" value="1"/>
</dbReference>
<proteinExistence type="inferred from homology"/>
<dbReference type="GO" id="GO:0043515">
    <property type="term" value="F:kinetochore binding"/>
    <property type="evidence" value="ECO:0007669"/>
    <property type="project" value="EnsemblFungi"/>
</dbReference>
<organism evidence="8 9">
    <name type="scientific">Naumovozyma castellii</name>
    <name type="common">Yeast</name>
    <name type="synonym">Saccharomyces castellii</name>
    <dbReference type="NCBI Taxonomy" id="27288"/>
    <lineage>
        <taxon>Eukaryota</taxon>
        <taxon>Fungi</taxon>
        <taxon>Dikarya</taxon>
        <taxon>Ascomycota</taxon>
        <taxon>Saccharomycotina</taxon>
        <taxon>Saccharomycetes</taxon>
        <taxon>Saccharomycetales</taxon>
        <taxon>Saccharomycetaceae</taxon>
        <taxon>Naumovozyma</taxon>
    </lineage>
</organism>
<dbReference type="GO" id="GO:0070058">
    <property type="term" value="P:tRNA gene clustering"/>
    <property type="evidence" value="ECO:0007669"/>
    <property type="project" value="EnsemblFungi"/>
</dbReference>
<dbReference type="GO" id="GO:0005729">
    <property type="term" value="C:2-micrometer circle DNA"/>
    <property type="evidence" value="ECO:0007669"/>
    <property type="project" value="EnsemblFungi"/>
</dbReference>
<dbReference type="GO" id="GO:0043565">
    <property type="term" value="F:sequence-specific DNA binding"/>
    <property type="evidence" value="ECO:0007669"/>
    <property type="project" value="EnsemblFungi"/>
</dbReference>
<name>G0VBR9_NAUCA</name>
<dbReference type="GO" id="GO:0000972">
    <property type="term" value="P:transcription-dependent tethering of RNA polymerase II gene DNA at nuclear periphery"/>
    <property type="evidence" value="ECO:0007669"/>
    <property type="project" value="EnsemblFungi"/>
</dbReference>
<dbReference type="InParanoid" id="G0VBR9"/>
<gene>
    <name evidence="8" type="primary">NCAS0B03110</name>
    <name evidence="8" type="ordered locus">NCAS_0B03110</name>
</gene>
<dbReference type="GO" id="GO:1990414">
    <property type="term" value="P:replication-born double-strand break repair via sister chromatid exchange"/>
    <property type="evidence" value="ECO:0007669"/>
    <property type="project" value="EnsemblFungi"/>
</dbReference>
<evidence type="ECO:0000313" key="9">
    <source>
        <dbReference type="Proteomes" id="UP000001640"/>
    </source>
</evidence>
<dbReference type="RefSeq" id="XP_003674769.1">
    <property type="nucleotide sequence ID" value="XM_003674721.1"/>
</dbReference>
<dbReference type="OMA" id="FNSRHVL"/>
<evidence type="ECO:0000259" key="7">
    <source>
        <dbReference type="Pfam" id="PF12830"/>
    </source>
</evidence>
<dbReference type="EMBL" id="HE576753">
    <property type="protein sequence ID" value="CCC68395.1"/>
    <property type="molecule type" value="Genomic_DNA"/>
</dbReference>
<keyword evidence="5 6" id="KW-0131">Cell cycle</keyword>
<evidence type="ECO:0000256" key="3">
    <source>
        <dbReference type="ARBA" id="ARBA00022737"/>
    </source>
</evidence>
<comment type="subcellular location">
    <subcellularLocation>
        <location evidence="1 6">Nucleus</location>
    </subcellularLocation>
</comment>
<evidence type="ECO:0000256" key="5">
    <source>
        <dbReference type="ARBA" id="ARBA00023306"/>
    </source>
</evidence>
<dbReference type="Proteomes" id="UP000001640">
    <property type="component" value="Chromosome 2"/>
</dbReference>
<keyword evidence="3 6" id="KW-0677">Repeat</keyword>
<dbReference type="InterPro" id="IPR024986">
    <property type="entry name" value="Nipped-B_C"/>
</dbReference>
<dbReference type="GO" id="GO:0007076">
    <property type="term" value="P:mitotic chromosome condensation"/>
    <property type="evidence" value="ECO:0007669"/>
    <property type="project" value="EnsemblFungi"/>
</dbReference>
<dbReference type="GeneID" id="96901955"/>
<dbReference type="STRING" id="1064592.G0VBR9"/>
<feature type="domain" description="Sister chromatid cohesion C-terminal" evidence="7">
    <location>
        <begin position="1211"/>
        <end position="1392"/>
    </location>
</feature>
<sequence>MSSYPGEHSNIPKHMLEALENQPLNHLVPKDGLATLITSNISLGLPHQQNPFDPSTASSEIEKIEGINLHFPEDTTNPSNQLLFRRPVRHLESGGTSQSLQFDANLSPLAKKCLLANNSKAIQENIKYSKDIKPSPIPIVEKTHSPKRPLGDISLYLEKELEQPEKKAKVISGVSMNQMTLGEQYIKDLKSILEYVGYQGQTAEVYANLEYWSTLPNDAHILTEKCIETLSLVLKNIVSIPQIWNQIETEWLQMLLNLLTDNIQALSDQLDNTSKINERNSWRRIIYGSTICIFTIFKFNRSDKRLSLERYVLTPLNFIATAFESTTAIGDMIQSDLKTETSYLNESISLLPLYIQNSPYLDDGLITKLVYVFTGVLMNDNSDFATLIASQNTNVLENIKNSSTAILVSLFAKLPDQRDFILQELLTQSEGLPLKRLQKKLRKVDNGTYVTDFTITILKMLEIFNCYDYAKSLNEITPDTLRLLENENHKQQQGLQNISETINETIVRQFLENTTKYRHVLDHYAQDLTQLLPCPQWPAVNELLSSLMKKLLTIFSPTHSRNTNIDSTCLQILGNIGSSIFELKCKIGSKLSKNLIELFNYPENVPLFLSYFEDCLEFVKVNSTRMSNFKYLWNQRYITLLKLRNFAETKEEEDSNRTIIGIVEDELSKLNKEELIVNAIKDSTTIEGEFNSILHAFEILNLYEPYLKLILSFLGQEKIKLRSTAIKCLSMLANKDANFLNNPLVKDTMQQRLSDSSASVKDAILDLVSINSSYLNFYKQINNNFDDDSILVRKRVLKINSKIYDESSDIETKIFVGSRILLKIEDEEDTIIAMAREILLDRWIFSIDALKDDLEQEGLLCSMIVLVLAGIASLNEKCSQLFDSFLNFYLLNEKVHTPPVYQTIKKALNTLTNFLVQSIVELQSSDSTNDALKIQKQKYLTLLSKFSDCSTCFITKDHIISLYPYLLSEEGSELQYHILHLFKNVFETLSNFQSKFLFNLETTLLSRLPKMSTRELDAAMPLIWIVASQRNNYERVSKACSSCFGHLSPYINRATKEPNKIIADGKLQRLIYLATGFARFCPLDTTKNKIIYIQDGESLYQYVTKCLLVLSKVNIVHIIRRISIKNLTKLCGDYPKLFNSKHILTLLDNEFQSNSLDIKLVILESFFDFFVLEEKKSIRKAGVDKTLSSNKSLKKDLLREQKTEFINDGVCSALVSRFLKNILDICLSIDAKSSLVALRLLKLILQYGYTNPTYAIPTVIALMSSTNKYLAHIAKEILQDLFEKFESLVLSAVPKGVNIASAYLYSIEPTHYLKNLMFLRSVQDIIGTGKKNSPKFIKAIVKIINSNFNGIVGTEVDDARMRSIMLLLSNMPQLSLNSQFDLFIILKNLNIIQEQLKEKTEDTLQESDGRHRSATFLNSFRVQLILLEISEYMMAIYGIRSDILEYDITQESELKNRHLHPIKKCDGYRITEIVTGVMNKSEEELTSLYLDMMEKITY</sequence>
<dbReference type="InterPro" id="IPR016024">
    <property type="entry name" value="ARM-type_fold"/>
</dbReference>
<dbReference type="eggNOG" id="KOG1020">
    <property type="taxonomic scope" value="Eukaryota"/>
</dbReference>
<dbReference type="KEGG" id="ncs:NCAS_0B03110"/>
<dbReference type="OrthoDB" id="418242at2759"/>
<dbReference type="Pfam" id="PF12830">
    <property type="entry name" value="Nipped-B_C"/>
    <property type="match status" value="1"/>
</dbReference>
<accession>G0VBR9</accession>
<dbReference type="SUPFAM" id="SSF48371">
    <property type="entry name" value="ARM repeat"/>
    <property type="match status" value="2"/>
</dbReference>
<dbReference type="GO" id="GO:0005829">
    <property type="term" value="C:cytosol"/>
    <property type="evidence" value="ECO:0007669"/>
    <property type="project" value="EnsemblFungi"/>
</dbReference>
<dbReference type="GO" id="GO:0010468">
    <property type="term" value="P:regulation of gene expression"/>
    <property type="evidence" value="ECO:0007669"/>
    <property type="project" value="EnsemblFungi"/>
</dbReference>
<dbReference type="GO" id="GO:0071169">
    <property type="term" value="P:establishment of protein localization to chromatin"/>
    <property type="evidence" value="ECO:0007669"/>
    <property type="project" value="EnsemblFungi"/>
</dbReference>
<evidence type="ECO:0000256" key="1">
    <source>
        <dbReference type="ARBA" id="ARBA00004123"/>
    </source>
</evidence>